<reference evidence="1 2" key="1">
    <citation type="submission" date="2012-10" db="EMBL/GenBank/DDBJ databases">
        <authorList>
            <person name="Genoscope - CEA"/>
        </authorList>
    </citation>
    <scope>NUCLEOTIDE SEQUENCE [LARGE SCALE GENOMIC DNA]</scope>
    <source>
        <strain evidence="2">AM13 / DSM 14728</strain>
    </source>
</reference>
<dbReference type="HOGENOM" id="CLU_2896732_0_0_7"/>
<accession>L0R710</accession>
<dbReference type="PATRIC" id="fig|1121451.3.peg.506"/>
<protein>
    <submittedName>
        <fullName evidence="1">Uncharacterized protein</fullName>
    </submittedName>
</protein>
<keyword evidence="2" id="KW-1185">Reference proteome</keyword>
<name>L0R710_9BACT</name>
<evidence type="ECO:0000313" key="1">
    <source>
        <dbReference type="EMBL" id="CCO22524.1"/>
    </source>
</evidence>
<dbReference type="KEGG" id="dhy:DESAM_20233"/>
<organism evidence="1 2">
    <name type="scientific">Maridesulfovibrio hydrothermalis AM13 = DSM 14728</name>
    <dbReference type="NCBI Taxonomy" id="1121451"/>
    <lineage>
        <taxon>Bacteria</taxon>
        <taxon>Pseudomonadati</taxon>
        <taxon>Thermodesulfobacteriota</taxon>
        <taxon>Desulfovibrionia</taxon>
        <taxon>Desulfovibrionales</taxon>
        <taxon>Desulfovibrionaceae</taxon>
        <taxon>Maridesulfovibrio</taxon>
    </lineage>
</organism>
<proteinExistence type="predicted"/>
<dbReference type="AlphaFoldDB" id="L0R710"/>
<dbReference type="Proteomes" id="UP000010808">
    <property type="component" value="Chromosome"/>
</dbReference>
<dbReference type="EMBL" id="FO203522">
    <property type="protein sequence ID" value="CCO22524.1"/>
    <property type="molecule type" value="Genomic_DNA"/>
</dbReference>
<dbReference type="STRING" id="1121451.DESAM_20233"/>
<gene>
    <name evidence="1" type="ORF">DESAM_20233</name>
</gene>
<evidence type="ECO:0000313" key="2">
    <source>
        <dbReference type="Proteomes" id="UP000010808"/>
    </source>
</evidence>
<sequence>MSESFEFRSLLISIQADYYASIGTYTKFIFVKLPDLLLHTALCRSLFVLPHLINIQLRRKNV</sequence>